<keyword evidence="3" id="KW-1185">Reference proteome</keyword>
<proteinExistence type="predicted"/>
<name>A0AA36DRF6_CYLNA</name>
<sequence length="155" mass="18084">MNNGLRDKLLEPLLCIQKTALDAVQLAPTTMLFDVAVVLILLITLVSLLLYCCVIAIMWRNRKSSRYKTFFFKTLWNESFINSFTIIFFLTTMYIRCYGATSSVFLFLNRYSWWTKFAQITQEQIMYTQTMNVFLTVGGRFCTVCLPHSQITYVS</sequence>
<evidence type="ECO:0000256" key="1">
    <source>
        <dbReference type="SAM" id="Phobius"/>
    </source>
</evidence>
<reference evidence="2" key="1">
    <citation type="submission" date="2023-07" db="EMBL/GenBank/DDBJ databases">
        <authorList>
            <consortium name="CYATHOMIX"/>
        </authorList>
    </citation>
    <scope>NUCLEOTIDE SEQUENCE</scope>
    <source>
        <strain evidence="2">N/A</strain>
    </source>
</reference>
<keyword evidence="1" id="KW-0812">Transmembrane</keyword>
<comment type="caution">
    <text evidence="2">The sequence shown here is derived from an EMBL/GenBank/DDBJ whole genome shotgun (WGS) entry which is preliminary data.</text>
</comment>
<evidence type="ECO:0000313" key="3">
    <source>
        <dbReference type="Proteomes" id="UP001176961"/>
    </source>
</evidence>
<feature type="transmembrane region" description="Helical" evidence="1">
    <location>
        <begin position="80"/>
        <end position="108"/>
    </location>
</feature>
<dbReference type="InterPro" id="IPR019426">
    <property type="entry name" value="7TM_GPCR_serpentine_rcpt_Srv"/>
</dbReference>
<keyword evidence="1" id="KW-1133">Transmembrane helix</keyword>
<organism evidence="2 3">
    <name type="scientific">Cylicocyclus nassatus</name>
    <name type="common">Nematode worm</name>
    <dbReference type="NCBI Taxonomy" id="53992"/>
    <lineage>
        <taxon>Eukaryota</taxon>
        <taxon>Metazoa</taxon>
        <taxon>Ecdysozoa</taxon>
        <taxon>Nematoda</taxon>
        <taxon>Chromadorea</taxon>
        <taxon>Rhabditida</taxon>
        <taxon>Rhabditina</taxon>
        <taxon>Rhabditomorpha</taxon>
        <taxon>Strongyloidea</taxon>
        <taxon>Strongylidae</taxon>
        <taxon>Cylicocyclus</taxon>
    </lineage>
</organism>
<gene>
    <name evidence="2" type="ORF">CYNAS_LOCUS3813</name>
</gene>
<feature type="transmembrane region" description="Helical" evidence="1">
    <location>
        <begin position="35"/>
        <end position="59"/>
    </location>
</feature>
<dbReference type="EMBL" id="CATQJL010000001">
    <property type="protein sequence ID" value="CAJ0591830.1"/>
    <property type="molecule type" value="Genomic_DNA"/>
</dbReference>
<dbReference type="Proteomes" id="UP001176961">
    <property type="component" value="Unassembled WGS sequence"/>
</dbReference>
<keyword evidence="1" id="KW-0472">Membrane</keyword>
<dbReference type="Pfam" id="PF10323">
    <property type="entry name" value="7TM_GPCR_Srv"/>
    <property type="match status" value="1"/>
</dbReference>
<dbReference type="AlphaFoldDB" id="A0AA36DRF6"/>
<protein>
    <submittedName>
        <fullName evidence="2">Uncharacterized protein</fullName>
    </submittedName>
</protein>
<accession>A0AA36DRF6</accession>
<evidence type="ECO:0000313" key="2">
    <source>
        <dbReference type="EMBL" id="CAJ0591830.1"/>
    </source>
</evidence>